<keyword evidence="2" id="KW-1185">Reference proteome</keyword>
<reference evidence="1" key="1">
    <citation type="submission" date="2023-04" db="EMBL/GenBank/DDBJ databases">
        <title>Draft Genome sequencing of Naganishia species isolated from polar environments using Oxford Nanopore Technology.</title>
        <authorList>
            <person name="Leo P."/>
            <person name="Venkateswaran K."/>
        </authorList>
    </citation>
    <scope>NUCLEOTIDE SEQUENCE</scope>
    <source>
        <strain evidence="1">MNA-CCFEE 5262</strain>
    </source>
</reference>
<accession>A0ACC2WBP9</accession>
<evidence type="ECO:0000313" key="2">
    <source>
        <dbReference type="Proteomes" id="UP001230649"/>
    </source>
</evidence>
<dbReference type="EMBL" id="JASBWS010000032">
    <property type="protein sequence ID" value="KAJ9108296.1"/>
    <property type="molecule type" value="Genomic_DNA"/>
</dbReference>
<evidence type="ECO:0000313" key="1">
    <source>
        <dbReference type="EMBL" id="KAJ9108296.1"/>
    </source>
</evidence>
<organism evidence="1 2">
    <name type="scientific">Naganishia adeliensis</name>
    <dbReference type="NCBI Taxonomy" id="92952"/>
    <lineage>
        <taxon>Eukaryota</taxon>
        <taxon>Fungi</taxon>
        <taxon>Dikarya</taxon>
        <taxon>Basidiomycota</taxon>
        <taxon>Agaricomycotina</taxon>
        <taxon>Tremellomycetes</taxon>
        <taxon>Filobasidiales</taxon>
        <taxon>Filobasidiaceae</taxon>
        <taxon>Naganishia</taxon>
    </lineage>
</organism>
<name>A0ACC2WBP9_9TREE</name>
<sequence>MLFNALSTVALLLSTISGTDALRTGRHHRGLESRHAAHVPANKRTFTFAANATAGEHDRQASNLGRAYPNSRATFYAIGLGACGQYNHEPDFVVALNSAQYGGGYPGPECFKYITITGGPKNGHAVAQIVDECPTCPYGGLDMSISLFEQFATQDDGVASITWWYNDGSDAPAPTTQAPAPTTKETPTSTWVAPTTTSTTPAYTPSSSTYEAPPSTSSTPTSTWQAPTTSSSVWVAPTTSSTSTWQAPSSSSSSSSSTWSSSSSVWTSSSSSAPASSSSASSSVGRVSAATVTNLVATSTRVSTASTSVSTAAPATTSSLSDDDGESNDDSSVSVTENSNLDLLSTYTAQLGSLVVVAAQMVIA</sequence>
<comment type="caution">
    <text evidence="1">The sequence shown here is derived from an EMBL/GenBank/DDBJ whole genome shotgun (WGS) entry which is preliminary data.</text>
</comment>
<proteinExistence type="predicted"/>
<protein>
    <submittedName>
        <fullName evidence="1">Uncharacterized protein</fullName>
    </submittedName>
</protein>
<gene>
    <name evidence="1" type="ORF">QFC20_003456</name>
</gene>
<dbReference type="Proteomes" id="UP001230649">
    <property type="component" value="Unassembled WGS sequence"/>
</dbReference>